<dbReference type="Pfam" id="PF13562">
    <property type="entry name" value="NTP_transf_4"/>
    <property type="match status" value="1"/>
</dbReference>
<dbReference type="AlphaFoldDB" id="A0A5B9PK66"/>
<evidence type="ECO:0000256" key="1">
    <source>
        <dbReference type="ARBA" id="ARBA00022679"/>
    </source>
</evidence>
<dbReference type="GO" id="GO:0019134">
    <property type="term" value="F:glucosamine-1-phosphate N-acetyltransferase activity"/>
    <property type="evidence" value="ECO:0007669"/>
    <property type="project" value="UniProtKB-EC"/>
</dbReference>
<dbReference type="GO" id="GO:0016779">
    <property type="term" value="F:nucleotidyltransferase activity"/>
    <property type="evidence" value="ECO:0007669"/>
    <property type="project" value="UniProtKB-ARBA"/>
</dbReference>
<dbReference type="Gene3D" id="2.160.10.10">
    <property type="entry name" value="Hexapeptide repeat proteins"/>
    <property type="match status" value="1"/>
</dbReference>
<keyword evidence="2 3" id="KW-0012">Acyltransferase</keyword>
<dbReference type="KEGG" id="mff:MFFC18_50350"/>
<organism evidence="3 4">
    <name type="scientific">Mariniblastus fucicola</name>
    <dbReference type="NCBI Taxonomy" id="980251"/>
    <lineage>
        <taxon>Bacteria</taxon>
        <taxon>Pseudomonadati</taxon>
        <taxon>Planctomycetota</taxon>
        <taxon>Planctomycetia</taxon>
        <taxon>Pirellulales</taxon>
        <taxon>Pirellulaceae</taxon>
        <taxon>Mariniblastus</taxon>
    </lineage>
</organism>
<evidence type="ECO:0000313" key="4">
    <source>
        <dbReference type="Proteomes" id="UP000322214"/>
    </source>
</evidence>
<protein>
    <submittedName>
        <fullName evidence="3">Bifunctional protein GlmU</fullName>
        <ecNumber evidence="3">2.3.1.157</ecNumber>
    </submittedName>
</protein>
<keyword evidence="1 3" id="KW-0808">Transferase</keyword>
<dbReference type="EC" id="2.3.1.157" evidence="3"/>
<evidence type="ECO:0000256" key="2">
    <source>
        <dbReference type="ARBA" id="ARBA00023315"/>
    </source>
</evidence>
<sequence>MNIILFEDSAARQLAPISLTRPAWAIRCASFRLVDWIEPMASSIQSVVRPHLQTLQLNDWPEFASKPQPSNQPVLVVNARLAPTVANSKQLKAFVADNYKAASEQIILVRSGWALAAALVPGRVAGSLNVAVETDRVSELEQLAKDNAYPVVNADVALEVLNYPHDVIGFHMNGCRDAVEHRIKNGDYVEVRPDVFVANSEQKTDVPPDSVFDTSDGPVVFESNIRIGPFCFFRGPVYVGANGKISEHSSIKDSVAIANNCKIGGEAEGLQMEPWSNKQHFGFLGHSYIGSWINLGAGTCNSDLKNTYGTVNMVYGDRKVSTGMQFVGCVMGDYCRTAINASIYTGKVIGVGSSVYGLTPHNVPSFVNCAQHLKQYGVLPADVVAKTQKRMFGRRNITQRPCDVQLLHDVFNMTQSERDPSWSTDPIPF</sequence>
<reference evidence="3 4" key="1">
    <citation type="submission" date="2019-08" db="EMBL/GenBank/DDBJ databases">
        <title>Deep-cultivation of Planctomycetes and their phenomic and genomic characterization uncovers novel biology.</title>
        <authorList>
            <person name="Wiegand S."/>
            <person name="Jogler M."/>
            <person name="Boedeker C."/>
            <person name="Pinto D."/>
            <person name="Vollmers J."/>
            <person name="Rivas-Marin E."/>
            <person name="Kohn T."/>
            <person name="Peeters S.H."/>
            <person name="Heuer A."/>
            <person name="Rast P."/>
            <person name="Oberbeckmann S."/>
            <person name="Bunk B."/>
            <person name="Jeske O."/>
            <person name="Meyerdierks A."/>
            <person name="Storesund J.E."/>
            <person name="Kallscheuer N."/>
            <person name="Luecker S."/>
            <person name="Lage O.M."/>
            <person name="Pohl T."/>
            <person name="Merkel B.J."/>
            <person name="Hornburger P."/>
            <person name="Mueller R.-W."/>
            <person name="Bruemmer F."/>
            <person name="Labrenz M."/>
            <person name="Spormann A.M."/>
            <person name="Op den Camp H."/>
            <person name="Overmann J."/>
            <person name="Amann R."/>
            <person name="Jetten M.S.M."/>
            <person name="Mascher T."/>
            <person name="Medema M.H."/>
            <person name="Devos D.P."/>
            <person name="Kaster A.-K."/>
            <person name="Ovreas L."/>
            <person name="Rohde M."/>
            <person name="Galperin M.Y."/>
            <person name="Jogler C."/>
        </authorList>
    </citation>
    <scope>NUCLEOTIDE SEQUENCE [LARGE SCALE GENOMIC DNA]</scope>
    <source>
        <strain evidence="3 4">FC18</strain>
    </source>
</reference>
<dbReference type="InterPro" id="IPR050065">
    <property type="entry name" value="GlmU-like"/>
</dbReference>
<dbReference type="PANTHER" id="PTHR43584:SF9">
    <property type="entry name" value="TRANSFERASE HEXAPEPTIDE REPEAT CONTAINING PROTEIN"/>
    <property type="match status" value="1"/>
</dbReference>
<dbReference type="SUPFAM" id="SSF51161">
    <property type="entry name" value="Trimeric LpxA-like enzymes"/>
    <property type="match status" value="1"/>
</dbReference>
<dbReference type="EMBL" id="CP042912">
    <property type="protein sequence ID" value="QEG25112.1"/>
    <property type="molecule type" value="Genomic_DNA"/>
</dbReference>
<dbReference type="InterPro" id="IPR011004">
    <property type="entry name" value="Trimer_LpxA-like_sf"/>
</dbReference>
<accession>A0A5B9PK66</accession>
<evidence type="ECO:0000313" key="3">
    <source>
        <dbReference type="EMBL" id="QEG25112.1"/>
    </source>
</evidence>
<dbReference type="PANTHER" id="PTHR43584">
    <property type="entry name" value="NUCLEOTIDYL TRANSFERASE"/>
    <property type="match status" value="1"/>
</dbReference>
<dbReference type="STRING" id="980251.GCA_001642875_01413"/>
<name>A0A5B9PK66_9BACT</name>
<dbReference type="NCBIfam" id="TIGR03991">
    <property type="entry name" value="alt_bact_glmU"/>
    <property type="match status" value="1"/>
</dbReference>
<gene>
    <name evidence="3" type="primary">glmU_2</name>
    <name evidence="3" type="ORF">MFFC18_50350</name>
</gene>
<proteinExistence type="predicted"/>
<dbReference type="InterPro" id="IPR023917">
    <property type="entry name" value="Bifunctiontional_GlmU_bac-type"/>
</dbReference>
<dbReference type="Proteomes" id="UP000322214">
    <property type="component" value="Chromosome"/>
</dbReference>
<dbReference type="RefSeq" id="WP_075084248.1">
    <property type="nucleotide sequence ID" value="NZ_CP042912.1"/>
</dbReference>
<keyword evidence="4" id="KW-1185">Reference proteome</keyword>